<dbReference type="PANTHER" id="PTHR37017:SF11">
    <property type="entry name" value="ESTERASE_LIPASE_THIOESTERASE DOMAIN-CONTAINING PROTEIN"/>
    <property type="match status" value="1"/>
</dbReference>
<feature type="domain" description="AB hydrolase-1" evidence="1">
    <location>
        <begin position="4"/>
        <end position="238"/>
    </location>
</feature>
<protein>
    <recommendedName>
        <fullName evidence="1">AB hydrolase-1 domain-containing protein</fullName>
    </recommendedName>
</protein>
<reference evidence="2" key="2">
    <citation type="submission" date="2023-01" db="EMBL/GenBank/DDBJ databases">
        <authorList>
            <person name="Sun Q."/>
            <person name="Evtushenko L."/>
        </authorList>
    </citation>
    <scope>NUCLEOTIDE SEQUENCE</scope>
    <source>
        <strain evidence="2">VKM B-2935</strain>
    </source>
</reference>
<organism evidence="2 3">
    <name type="scientific">Pseudomonas turukhanskensis</name>
    <dbReference type="NCBI Taxonomy" id="1806536"/>
    <lineage>
        <taxon>Bacteria</taxon>
        <taxon>Pseudomonadati</taxon>
        <taxon>Pseudomonadota</taxon>
        <taxon>Gammaproteobacteria</taxon>
        <taxon>Pseudomonadales</taxon>
        <taxon>Pseudomonadaceae</taxon>
        <taxon>Pseudomonas</taxon>
    </lineage>
</organism>
<evidence type="ECO:0000313" key="3">
    <source>
        <dbReference type="Proteomes" id="UP001143328"/>
    </source>
</evidence>
<sequence length="246" mass="26494">MTDLILLHGGQHGSWCWAPLLAAFEKQPSQFARVLTLDMPGCGTKRGRDVTSLSLNDVVAELNQDLRDLGVRQGVLLGHSIAGALLPLMAVGAPQLYRHLVYLTCALPGEGQSILEQLGSTLHGESPDHVGWPLDPSKATPQEMAVAMFGQDLSAETLGWLLSEVAQDATPPSVATESITRTGYEGLVPATYIVTLRDNILPAAWQRRFAERAGASTVLEIDTPHEPFVSHPQLLADVIRGLELPL</sequence>
<reference evidence="2" key="1">
    <citation type="journal article" date="2014" name="Int. J. Syst. Evol. Microbiol.">
        <title>Complete genome sequence of Corynebacterium casei LMG S-19264T (=DSM 44701T), isolated from a smear-ripened cheese.</title>
        <authorList>
            <consortium name="US DOE Joint Genome Institute (JGI-PGF)"/>
            <person name="Walter F."/>
            <person name="Albersmeier A."/>
            <person name="Kalinowski J."/>
            <person name="Ruckert C."/>
        </authorList>
    </citation>
    <scope>NUCLEOTIDE SEQUENCE</scope>
    <source>
        <strain evidence="2">VKM B-2935</strain>
    </source>
</reference>
<dbReference type="InterPro" id="IPR052897">
    <property type="entry name" value="Sec-Metab_Biosynth_Hydrolase"/>
</dbReference>
<gene>
    <name evidence="2" type="ORF">GCM10017655_17970</name>
</gene>
<dbReference type="Proteomes" id="UP001143328">
    <property type="component" value="Unassembled WGS sequence"/>
</dbReference>
<name>A0A9W6NFE7_9PSED</name>
<dbReference type="AlphaFoldDB" id="A0A9W6NFE7"/>
<comment type="caution">
    <text evidence="2">The sequence shown here is derived from an EMBL/GenBank/DDBJ whole genome shotgun (WGS) entry which is preliminary data.</text>
</comment>
<dbReference type="InterPro" id="IPR000073">
    <property type="entry name" value="AB_hydrolase_1"/>
</dbReference>
<accession>A0A9W6NFE7</accession>
<dbReference type="SUPFAM" id="SSF53474">
    <property type="entry name" value="alpha/beta-Hydrolases"/>
    <property type="match status" value="1"/>
</dbReference>
<evidence type="ECO:0000259" key="1">
    <source>
        <dbReference type="Pfam" id="PF12697"/>
    </source>
</evidence>
<evidence type="ECO:0000313" key="2">
    <source>
        <dbReference type="EMBL" id="GLK88735.1"/>
    </source>
</evidence>
<proteinExistence type="predicted"/>
<dbReference type="PANTHER" id="PTHR37017">
    <property type="entry name" value="AB HYDROLASE-1 DOMAIN-CONTAINING PROTEIN-RELATED"/>
    <property type="match status" value="1"/>
</dbReference>
<dbReference type="Gene3D" id="3.40.50.1820">
    <property type="entry name" value="alpha/beta hydrolase"/>
    <property type="match status" value="1"/>
</dbReference>
<dbReference type="RefSeq" id="WP_271194955.1">
    <property type="nucleotide sequence ID" value="NZ_BSFN01000004.1"/>
</dbReference>
<dbReference type="InterPro" id="IPR029058">
    <property type="entry name" value="AB_hydrolase_fold"/>
</dbReference>
<keyword evidence="3" id="KW-1185">Reference proteome</keyword>
<dbReference type="EMBL" id="BSFN01000004">
    <property type="protein sequence ID" value="GLK88735.1"/>
    <property type="molecule type" value="Genomic_DNA"/>
</dbReference>
<dbReference type="Pfam" id="PF12697">
    <property type="entry name" value="Abhydrolase_6"/>
    <property type="match status" value="1"/>
</dbReference>